<dbReference type="FunFam" id="1.10.10.60:FF:000115">
    <property type="entry name" value="Transcriptional adapter 2"/>
    <property type="match status" value="1"/>
</dbReference>
<dbReference type="Gene3D" id="1.10.10.60">
    <property type="entry name" value="Homeodomain-like"/>
    <property type="match status" value="1"/>
</dbReference>
<proteinExistence type="predicted"/>
<dbReference type="Gene3D" id="3.30.60.90">
    <property type="match status" value="1"/>
</dbReference>
<dbReference type="PROSITE" id="PS50934">
    <property type="entry name" value="SWIRM"/>
    <property type="match status" value="1"/>
</dbReference>
<keyword evidence="5 8" id="KW-0805">Transcription regulation</keyword>
<dbReference type="GO" id="GO:0003713">
    <property type="term" value="F:transcription coactivator activity"/>
    <property type="evidence" value="ECO:0007669"/>
    <property type="project" value="InterPro"/>
</dbReference>
<dbReference type="GO" id="GO:0070461">
    <property type="term" value="C:SAGA-type complex"/>
    <property type="evidence" value="ECO:0007669"/>
    <property type="project" value="TreeGrafter"/>
</dbReference>
<organism evidence="15">
    <name type="scientific">Blastobotrys adeninivorans</name>
    <name type="common">Yeast</name>
    <name type="synonym">Arxula adeninivorans</name>
    <dbReference type="NCBI Taxonomy" id="409370"/>
    <lineage>
        <taxon>Eukaryota</taxon>
        <taxon>Fungi</taxon>
        <taxon>Dikarya</taxon>
        <taxon>Ascomycota</taxon>
        <taxon>Saccharomycotina</taxon>
        <taxon>Dipodascomycetes</taxon>
        <taxon>Dipodascales</taxon>
        <taxon>Trichomonascaceae</taxon>
        <taxon>Blastobotrys</taxon>
    </lineage>
</organism>
<dbReference type="InterPro" id="IPR036388">
    <property type="entry name" value="WH-like_DNA-bd_sf"/>
</dbReference>
<evidence type="ECO:0000259" key="13">
    <source>
        <dbReference type="PROSITE" id="PS50934"/>
    </source>
</evidence>
<dbReference type="GO" id="GO:0003682">
    <property type="term" value="F:chromatin binding"/>
    <property type="evidence" value="ECO:0007669"/>
    <property type="project" value="TreeGrafter"/>
</dbReference>
<dbReference type="SUPFAM" id="SSF46689">
    <property type="entry name" value="Homeodomain-like"/>
    <property type="match status" value="2"/>
</dbReference>
<dbReference type="PANTHER" id="PTHR12374">
    <property type="entry name" value="TRANSCRIPTIONAL ADAPTOR 2 ADA2 -RELATED"/>
    <property type="match status" value="1"/>
</dbReference>
<keyword evidence="6 8" id="KW-0804">Transcription</keyword>
<dbReference type="InterPro" id="IPR041983">
    <property type="entry name" value="ADA2-like_ZZ"/>
</dbReference>
<accession>A0A060T7U3</accession>
<evidence type="ECO:0000259" key="11">
    <source>
        <dbReference type="PROSITE" id="PS50090"/>
    </source>
</evidence>
<dbReference type="AlphaFoldDB" id="A0A060T7U3"/>
<dbReference type="InterPro" id="IPR001005">
    <property type="entry name" value="SANT/Myb"/>
</dbReference>
<dbReference type="CDD" id="cd00167">
    <property type="entry name" value="SANT"/>
    <property type="match status" value="1"/>
</dbReference>
<evidence type="ECO:0000256" key="6">
    <source>
        <dbReference type="ARBA" id="ARBA00023163"/>
    </source>
</evidence>
<dbReference type="InterPro" id="IPR017884">
    <property type="entry name" value="SANT_dom"/>
</dbReference>
<evidence type="ECO:0000313" key="15">
    <source>
        <dbReference type="EMBL" id="CDP36864.1"/>
    </source>
</evidence>
<dbReference type="FunFam" id="3.30.60.90:FF:000008">
    <property type="entry name" value="Transcriptional adapter 2"/>
    <property type="match status" value="1"/>
</dbReference>
<dbReference type="InterPro" id="IPR007526">
    <property type="entry name" value="SWIRM"/>
</dbReference>
<dbReference type="GO" id="GO:0005634">
    <property type="term" value="C:nucleus"/>
    <property type="evidence" value="ECO:0007669"/>
    <property type="project" value="UniProtKB-SubCell"/>
</dbReference>
<evidence type="ECO:0000256" key="2">
    <source>
        <dbReference type="ARBA" id="ARBA00022723"/>
    </source>
</evidence>
<dbReference type="PhylomeDB" id="A0A060T7U3"/>
<dbReference type="Pfam" id="PF00249">
    <property type="entry name" value="Myb_DNA-binding"/>
    <property type="match status" value="1"/>
</dbReference>
<reference evidence="15" key="2">
    <citation type="submission" date="2014-06" db="EMBL/GenBank/DDBJ databases">
        <title>The complete genome of Blastobotrys (Arxula) adeninivorans LS3 - a yeast of biotechnological interest.</title>
        <authorList>
            <person name="Kunze G."/>
            <person name="Gaillardin C."/>
            <person name="Czernicka M."/>
            <person name="Durrens P."/>
            <person name="Martin T."/>
            <person name="Boer E."/>
            <person name="Gabaldon T."/>
            <person name="Cruz J."/>
            <person name="Talla E."/>
            <person name="Marck C."/>
            <person name="Goffeau A."/>
            <person name="Barbe V."/>
            <person name="Baret P."/>
            <person name="Baronian K."/>
            <person name="Beier S."/>
            <person name="Bleykasten C."/>
            <person name="Bode R."/>
            <person name="Casaregola S."/>
            <person name="Despons L."/>
            <person name="Fairhead C."/>
            <person name="Giersberg M."/>
            <person name="Gierski P."/>
            <person name="Hahnel U."/>
            <person name="Hartmann A."/>
            <person name="Jankowska D."/>
            <person name="Jubin C."/>
            <person name="Jung P."/>
            <person name="Lafontaine I."/>
            <person name="Leh-Louis V."/>
            <person name="Lemaire M."/>
            <person name="Marcet-Houben M."/>
            <person name="Mascher M."/>
            <person name="Morel G."/>
            <person name="Richard G.-F."/>
            <person name="Riechen J."/>
            <person name="Sacerdot C."/>
            <person name="Sarkar A."/>
            <person name="Savel G."/>
            <person name="Schacherer J."/>
            <person name="Sherman D."/>
            <person name="Straub M.-L."/>
            <person name="Stein N."/>
            <person name="Thierry A."/>
            <person name="Trautwein-Schult A."/>
            <person name="Westhof E."/>
            <person name="Worch S."/>
            <person name="Dujon B."/>
            <person name="Souciet J.-L."/>
            <person name="Wincker P."/>
            <person name="Scholz U."/>
            <person name="Neuveglise N."/>
        </authorList>
    </citation>
    <scope>NUCLEOTIDE SEQUENCE</scope>
    <source>
        <strain evidence="15">LS3</strain>
    </source>
</reference>
<gene>
    <name evidence="15" type="ORF">GNLVRS02_ARAD1B22770g</name>
</gene>
<feature type="domain" description="SWIRM" evidence="13">
    <location>
        <begin position="385"/>
        <end position="470"/>
    </location>
</feature>
<evidence type="ECO:0000256" key="8">
    <source>
        <dbReference type="PIRNR" id="PIRNR025024"/>
    </source>
</evidence>
<comment type="subcellular location">
    <subcellularLocation>
        <location evidence="1 8">Nucleus</location>
    </subcellularLocation>
</comment>
<dbReference type="PANTHER" id="PTHR12374:SF20">
    <property type="entry name" value="TRANSCRIPTIONAL ADAPTER 2-ALPHA"/>
    <property type="match status" value="1"/>
</dbReference>
<dbReference type="GO" id="GO:0006357">
    <property type="term" value="P:regulation of transcription by RNA polymerase II"/>
    <property type="evidence" value="ECO:0007669"/>
    <property type="project" value="InterPro"/>
</dbReference>
<dbReference type="EMBL" id="HG937692">
    <property type="protein sequence ID" value="CDP36864.1"/>
    <property type="molecule type" value="Genomic_DNA"/>
</dbReference>
<evidence type="ECO:0000256" key="9">
    <source>
        <dbReference type="PROSITE-ProRule" id="PRU00228"/>
    </source>
</evidence>
<dbReference type="InterPro" id="IPR009057">
    <property type="entry name" value="Homeodomain-like_sf"/>
</dbReference>
<feature type="compositionally biased region" description="Low complexity" evidence="10">
    <location>
        <begin position="373"/>
        <end position="386"/>
    </location>
</feature>
<evidence type="ECO:0000256" key="5">
    <source>
        <dbReference type="ARBA" id="ARBA00023015"/>
    </source>
</evidence>
<dbReference type="PROSITE" id="PS51293">
    <property type="entry name" value="SANT"/>
    <property type="match status" value="1"/>
</dbReference>
<keyword evidence="3 9" id="KW-0863">Zinc-finger</keyword>
<dbReference type="CDD" id="cd02335">
    <property type="entry name" value="ZZ_ADA2"/>
    <property type="match status" value="1"/>
</dbReference>
<dbReference type="Pfam" id="PF04433">
    <property type="entry name" value="SWIRM"/>
    <property type="match status" value="1"/>
</dbReference>
<protein>
    <recommendedName>
        <fullName evidence="8">Transcriptional adapter 2</fullName>
    </recommendedName>
</protein>
<dbReference type="PROSITE" id="PS50090">
    <property type="entry name" value="MYB_LIKE"/>
    <property type="match status" value="1"/>
</dbReference>
<keyword evidence="4" id="KW-0862">Zinc</keyword>
<dbReference type="GO" id="GO:0006338">
    <property type="term" value="P:chromatin remodeling"/>
    <property type="evidence" value="ECO:0007669"/>
    <property type="project" value="TreeGrafter"/>
</dbReference>
<dbReference type="SUPFAM" id="SSF57850">
    <property type="entry name" value="RING/U-box"/>
    <property type="match status" value="1"/>
</dbReference>
<dbReference type="InterPro" id="IPR043145">
    <property type="entry name" value="Znf_ZZ_sf"/>
</dbReference>
<dbReference type="FunFam" id="1.10.10.10:FF:000087">
    <property type="entry name" value="Transcriptional adapter 2"/>
    <property type="match status" value="1"/>
</dbReference>
<dbReference type="GO" id="GO:0008270">
    <property type="term" value="F:zinc ion binding"/>
    <property type="evidence" value="ECO:0007669"/>
    <property type="project" value="UniProtKB-KW"/>
</dbReference>
<dbReference type="PIRSF" id="PIRSF025024">
    <property type="entry name" value="Transcriptional_adaptor_2"/>
    <property type="match status" value="1"/>
</dbReference>
<evidence type="ECO:0000256" key="1">
    <source>
        <dbReference type="ARBA" id="ARBA00004123"/>
    </source>
</evidence>
<feature type="domain" description="SANT" evidence="14">
    <location>
        <begin position="70"/>
        <end position="122"/>
    </location>
</feature>
<dbReference type="Pfam" id="PF22941">
    <property type="entry name" value="TADA2A-like_3rd"/>
    <property type="match status" value="1"/>
</dbReference>
<evidence type="ECO:0000259" key="14">
    <source>
        <dbReference type="PROSITE" id="PS51293"/>
    </source>
</evidence>
<dbReference type="PROSITE" id="PS50135">
    <property type="entry name" value="ZF_ZZ_2"/>
    <property type="match status" value="1"/>
</dbReference>
<dbReference type="SMART" id="SM00717">
    <property type="entry name" value="SANT"/>
    <property type="match status" value="1"/>
</dbReference>
<dbReference type="InterPro" id="IPR016827">
    <property type="entry name" value="Ada2/TADA2"/>
</dbReference>
<dbReference type="SMART" id="SM00291">
    <property type="entry name" value="ZnF_ZZ"/>
    <property type="match status" value="1"/>
</dbReference>
<feature type="domain" description="ZZ-type" evidence="12">
    <location>
        <begin position="12"/>
        <end position="68"/>
    </location>
</feature>
<keyword evidence="7 8" id="KW-0539">Nucleus</keyword>
<reference evidence="15" key="1">
    <citation type="submission" date="2014-02" db="EMBL/GenBank/DDBJ databases">
        <authorList>
            <person name="Genoscope - CEA"/>
        </authorList>
    </citation>
    <scope>NUCLEOTIDE SEQUENCE</scope>
    <source>
        <strain evidence="15">LS3</strain>
    </source>
</reference>
<dbReference type="InterPro" id="IPR000433">
    <property type="entry name" value="Znf_ZZ"/>
</dbReference>
<dbReference type="Gene3D" id="1.10.10.10">
    <property type="entry name" value="Winged helix-like DNA-binding domain superfamily/Winged helix DNA-binding domain"/>
    <property type="match status" value="1"/>
</dbReference>
<dbReference type="PROSITE" id="PS01357">
    <property type="entry name" value="ZF_ZZ_1"/>
    <property type="match status" value="1"/>
</dbReference>
<feature type="region of interest" description="Disordered" evidence="10">
    <location>
        <begin position="371"/>
        <end position="392"/>
    </location>
</feature>
<feature type="domain" description="Myb-like" evidence="11">
    <location>
        <begin position="75"/>
        <end position="118"/>
    </location>
</feature>
<evidence type="ECO:0000259" key="12">
    <source>
        <dbReference type="PROSITE" id="PS50135"/>
    </source>
</evidence>
<name>A0A060T7U3_BLAAD</name>
<evidence type="ECO:0000256" key="10">
    <source>
        <dbReference type="SAM" id="MobiDB-lite"/>
    </source>
</evidence>
<sequence>MTRTESVLVCEHPQFHCDVCSCDCTHLVRIRCAECQDYDLCVRCFAAGSSSGAHKPWHDYLIVEQHAYPIFDPDWGADEELLLIEGAESQGLGNWQDIADHIGGRSKEEVEAHYKKTYLESPSYPLPPMKRKFDITAAEFSEKKRKRLEERRKILESTPLTIQKPSASQPGCHEVQGFMPGRLEFDYEYENDAETVVKDMVFDPDDSPLDVELKLTALDIYNSRLTSRAERKRTIFEHRMTEYRKNAAIDKKRTKDERDLMNKIRPFARLMTAKDFDDFSDTIMTEYLCRRRISELQEYRQNGIRTVAQAARYEKDKVTRLNALARSGATPQSLLLPSSRFLTPSSTTMPVIDTVPGNLLVEKATADIKKENGSIGTSGNTTTSSTRFKSTNPLDIGNAPDVDLLTPDEQYLCSQLRIMPKPYLAIKETLFRELLRSGGVLKKKTVRDLLKIDVTKSTRIYEFFQAQKWA</sequence>
<dbReference type="Pfam" id="PF25299">
    <property type="entry name" value="ZZ_ADA2"/>
    <property type="match status" value="1"/>
</dbReference>
<dbReference type="InterPro" id="IPR055141">
    <property type="entry name" value="TADA2A_B-like_dom"/>
</dbReference>
<evidence type="ECO:0000256" key="4">
    <source>
        <dbReference type="ARBA" id="ARBA00022833"/>
    </source>
</evidence>
<keyword evidence="2" id="KW-0479">Metal-binding</keyword>
<evidence type="ECO:0000256" key="7">
    <source>
        <dbReference type="ARBA" id="ARBA00023242"/>
    </source>
</evidence>
<evidence type="ECO:0000256" key="3">
    <source>
        <dbReference type="ARBA" id="ARBA00022771"/>
    </source>
</evidence>